<evidence type="ECO:0000256" key="1">
    <source>
        <dbReference type="SAM" id="MobiDB-lite"/>
    </source>
</evidence>
<evidence type="ECO:0000313" key="2">
    <source>
        <dbReference type="EMBL" id="GBM64320.1"/>
    </source>
</evidence>
<organism evidence="2 3">
    <name type="scientific">Araneus ventricosus</name>
    <name type="common">Orbweaver spider</name>
    <name type="synonym">Epeira ventricosa</name>
    <dbReference type="NCBI Taxonomy" id="182803"/>
    <lineage>
        <taxon>Eukaryota</taxon>
        <taxon>Metazoa</taxon>
        <taxon>Ecdysozoa</taxon>
        <taxon>Arthropoda</taxon>
        <taxon>Chelicerata</taxon>
        <taxon>Arachnida</taxon>
        <taxon>Araneae</taxon>
        <taxon>Araneomorphae</taxon>
        <taxon>Entelegynae</taxon>
        <taxon>Araneoidea</taxon>
        <taxon>Araneidae</taxon>
        <taxon>Araneus</taxon>
    </lineage>
</organism>
<keyword evidence="3" id="KW-1185">Reference proteome</keyword>
<dbReference type="AlphaFoldDB" id="A0A4Y2HGF3"/>
<proteinExistence type="predicted"/>
<dbReference type="EMBL" id="BGPR01001920">
    <property type="protein sequence ID" value="GBM64320.1"/>
    <property type="molecule type" value="Genomic_DNA"/>
</dbReference>
<dbReference type="OrthoDB" id="6427445at2759"/>
<name>A0A4Y2HGF3_ARAVE</name>
<dbReference type="Proteomes" id="UP000499080">
    <property type="component" value="Unassembled WGS sequence"/>
</dbReference>
<feature type="region of interest" description="Disordered" evidence="1">
    <location>
        <begin position="236"/>
        <end position="255"/>
    </location>
</feature>
<gene>
    <name evidence="2" type="ORF">AVEN_25933_1</name>
</gene>
<reference evidence="2 3" key="1">
    <citation type="journal article" date="2019" name="Sci. Rep.">
        <title>Orb-weaving spider Araneus ventricosus genome elucidates the spidroin gene catalogue.</title>
        <authorList>
            <person name="Kono N."/>
            <person name="Nakamura H."/>
            <person name="Ohtoshi R."/>
            <person name="Moran D.A.P."/>
            <person name="Shinohara A."/>
            <person name="Yoshida Y."/>
            <person name="Fujiwara M."/>
            <person name="Mori M."/>
            <person name="Tomita M."/>
            <person name="Arakawa K."/>
        </authorList>
    </citation>
    <scope>NUCLEOTIDE SEQUENCE [LARGE SCALE GENOMIC DNA]</scope>
</reference>
<comment type="caution">
    <text evidence="2">The sequence shown here is derived from an EMBL/GenBank/DDBJ whole genome shotgun (WGS) entry which is preliminary data.</text>
</comment>
<sequence>MQILRDTGTTVDIESRNRIRPEMLTGEQIWVQQTFDEKPICLPLAEVELKGKFGQLKTKVAVVEADKGKTRAQKRVSEQNRETGQLRNTFSKGINTKEVGKFRSSKVLASYVSTPRNSDVTARTSETVNQLKTIDERKRFQRSKFSEAQSPAASTSVNDTKIKSVTKISKRPDNYRFSVNAIERSHFLHSEVISEENGNETLDTISQVKCQKSGNKAFSIKTVSDVNQEIIEDVEFGSESEKENQTSFRENKLTEEDELNSGYEILVSANRLNDSAQKEFHRASSETEISYESHLSSVNRENDESLIEVRIEHEDTDELMQLKNEDLLPEVETEPHSLVSDVEDTRRKSLNSQTAESFATENIERKYEAMRPQKLFQMKMEQLRMNPMLLSTILAYHVNYMGMSHSLIKVNHHIQLQRKSKKKAKYIVKRQHKSHKHSKKK</sequence>
<protein>
    <submittedName>
        <fullName evidence="2">Uncharacterized protein</fullName>
    </submittedName>
</protein>
<feature type="compositionally biased region" description="Basic and acidic residues" evidence="1">
    <location>
        <begin position="239"/>
        <end position="254"/>
    </location>
</feature>
<accession>A0A4Y2HGF3</accession>
<evidence type="ECO:0000313" key="3">
    <source>
        <dbReference type="Proteomes" id="UP000499080"/>
    </source>
</evidence>